<comment type="caution">
    <text evidence="3">The sequence shown here is derived from an EMBL/GenBank/DDBJ whole genome shotgun (WGS) entry which is preliminary data.</text>
</comment>
<dbReference type="GO" id="GO:0004721">
    <property type="term" value="F:phosphoprotein phosphatase activity"/>
    <property type="evidence" value="ECO:0007669"/>
    <property type="project" value="InterPro"/>
</dbReference>
<evidence type="ECO:0000259" key="2">
    <source>
        <dbReference type="PROSITE" id="PS50056"/>
    </source>
</evidence>
<keyword evidence="4" id="KW-1185">Reference proteome</keyword>
<dbReference type="EMBL" id="JFFI01002775">
    <property type="protein sequence ID" value="KXH24859.1"/>
    <property type="molecule type" value="Genomic_DNA"/>
</dbReference>
<feature type="compositionally biased region" description="Low complexity" evidence="1">
    <location>
        <begin position="29"/>
        <end position="39"/>
    </location>
</feature>
<accession>A0A135RMQ3</accession>
<reference evidence="3 4" key="1">
    <citation type="submission" date="2014-02" db="EMBL/GenBank/DDBJ databases">
        <title>The genome sequence of Colletotrichum salicis CBS 607.94.</title>
        <authorList>
            <person name="Baroncelli R."/>
            <person name="Thon M.R."/>
        </authorList>
    </citation>
    <scope>NUCLEOTIDE SEQUENCE [LARGE SCALE GENOMIC DNA]</scope>
    <source>
        <strain evidence="3 4">CBS 607.94</strain>
    </source>
</reference>
<feature type="compositionally biased region" description="Basic and acidic residues" evidence="1">
    <location>
        <begin position="87"/>
        <end position="96"/>
    </location>
</feature>
<feature type="domain" description="Tyrosine specific protein phosphatases" evidence="2">
    <location>
        <begin position="419"/>
        <end position="483"/>
    </location>
</feature>
<dbReference type="InterPro" id="IPR016130">
    <property type="entry name" value="Tyr_Pase_AS"/>
</dbReference>
<dbReference type="Gene3D" id="3.90.190.10">
    <property type="entry name" value="Protein tyrosine phosphatase superfamily"/>
    <property type="match status" value="1"/>
</dbReference>
<evidence type="ECO:0000256" key="1">
    <source>
        <dbReference type="SAM" id="MobiDB-lite"/>
    </source>
</evidence>
<evidence type="ECO:0000313" key="3">
    <source>
        <dbReference type="EMBL" id="KXH24859.1"/>
    </source>
</evidence>
<sequence length="541" mass="60081">MSSFESLNWDSISLCERPNDQVPQELANTGTTGTTGSSSAPLWLRSSIRPSLESGSPDPVALSGGPGRTPVTWITEQREASPVVSRDAVRDEGDNTTDKLEIQKSELQALGRLAVSLDLFHWIEWNGPDLPRDRSKCASSGRSRSFLRADLCPKTQPSVTSKDILLLLLLSHPDLKLFGDVQGSTSSGQGSQHDQPHLGSLSVIRLAGWGSLMLSVRAIGTARLQPLTADYWDLQRPLYLYQTPAEALTFSVMDNRGITSVLNFRDVSSTVNKFLGRRLVREGLVFRSARPDDATLADRKRLREELGIKAVIDLRTKTEHVKQLKKREADLKVPSLLESNAALAEPFQISGLTYHEIRITGGNFEWFLIRQVSWWGLCRLICLFTLGYRNEGISILSREVMLPRGLVGLGLDTLDQSGEEIAKALRVFIDPATSPTLVHCTQGKDRTGLIVSLVLFILDVPLEAIEHDYMLTSGALESEREERLAEMREIGLTDDWFETAPDMIARTARHLDDVHGGLNGYLDKIGFGQADRLKLRELLLY</sequence>
<gene>
    <name evidence="3" type="ORF">CSAL01_00195</name>
</gene>
<dbReference type="Pfam" id="PF13350">
    <property type="entry name" value="Y_phosphatase3"/>
    <property type="match status" value="1"/>
</dbReference>
<dbReference type="PANTHER" id="PTHR31126:SF10">
    <property type="entry name" value="PROTEIN PHOSPHATASE, PUTATIVE (AFU_ORTHOLOGUE AFUA_6G06650)-RELATED"/>
    <property type="match status" value="1"/>
</dbReference>
<dbReference type="PANTHER" id="PTHR31126">
    <property type="entry name" value="TYROSINE-PROTEIN PHOSPHATASE"/>
    <property type="match status" value="1"/>
</dbReference>
<dbReference type="OrthoDB" id="9988524at2759"/>
<dbReference type="PROSITE" id="PS00383">
    <property type="entry name" value="TYR_PHOSPHATASE_1"/>
    <property type="match status" value="1"/>
</dbReference>
<organism evidence="3 4">
    <name type="scientific">Colletotrichum salicis</name>
    <dbReference type="NCBI Taxonomy" id="1209931"/>
    <lineage>
        <taxon>Eukaryota</taxon>
        <taxon>Fungi</taxon>
        <taxon>Dikarya</taxon>
        <taxon>Ascomycota</taxon>
        <taxon>Pezizomycotina</taxon>
        <taxon>Sordariomycetes</taxon>
        <taxon>Hypocreomycetidae</taxon>
        <taxon>Glomerellales</taxon>
        <taxon>Glomerellaceae</taxon>
        <taxon>Colletotrichum</taxon>
        <taxon>Colletotrichum acutatum species complex</taxon>
    </lineage>
</organism>
<dbReference type="InterPro" id="IPR026893">
    <property type="entry name" value="Tyr/Ser_Pase_IphP-type"/>
</dbReference>
<evidence type="ECO:0000313" key="4">
    <source>
        <dbReference type="Proteomes" id="UP000070121"/>
    </source>
</evidence>
<dbReference type="PROSITE" id="PS50056">
    <property type="entry name" value="TYR_PHOSPHATASE_2"/>
    <property type="match status" value="1"/>
</dbReference>
<dbReference type="InterPro" id="IPR029021">
    <property type="entry name" value="Prot-tyrosine_phosphatase-like"/>
</dbReference>
<dbReference type="InterPro" id="IPR000387">
    <property type="entry name" value="Tyr_Pase_dom"/>
</dbReference>
<name>A0A135RMQ3_9PEZI</name>
<proteinExistence type="predicted"/>
<dbReference type="AlphaFoldDB" id="A0A135RMQ3"/>
<protein>
    <submittedName>
        <fullName evidence="3">Tyrosine/serine protein phosphatase</fullName>
    </submittedName>
</protein>
<dbReference type="STRING" id="1209931.A0A135RMQ3"/>
<feature type="region of interest" description="Disordered" evidence="1">
    <location>
        <begin position="15"/>
        <end position="96"/>
    </location>
</feature>
<dbReference type="Proteomes" id="UP000070121">
    <property type="component" value="Unassembled WGS sequence"/>
</dbReference>
<dbReference type="SUPFAM" id="SSF52799">
    <property type="entry name" value="(Phosphotyrosine protein) phosphatases II"/>
    <property type="match status" value="1"/>
</dbReference>